<proteinExistence type="predicted"/>
<accession>A0A0A8Y2E0</accession>
<reference evidence="1" key="2">
    <citation type="journal article" date="2015" name="Data Brief">
        <title>Shoot transcriptome of the giant reed, Arundo donax.</title>
        <authorList>
            <person name="Barrero R.A."/>
            <person name="Guerrero F.D."/>
            <person name="Moolhuijzen P."/>
            <person name="Goolsby J.A."/>
            <person name="Tidwell J."/>
            <person name="Bellgard S.E."/>
            <person name="Bellgard M.I."/>
        </authorList>
    </citation>
    <scope>NUCLEOTIDE SEQUENCE</scope>
    <source>
        <tissue evidence="1">Shoot tissue taken approximately 20 cm above the soil surface</tissue>
    </source>
</reference>
<dbReference type="EMBL" id="GBRH01279993">
    <property type="protein sequence ID" value="JAD17902.1"/>
    <property type="molecule type" value="Transcribed_RNA"/>
</dbReference>
<sequence>MSRRDTVAGARPVHSTRIVLARSLARGRSNWQISDPT</sequence>
<evidence type="ECO:0000313" key="1">
    <source>
        <dbReference type="EMBL" id="JAD17902.1"/>
    </source>
</evidence>
<organism evidence="1">
    <name type="scientific">Arundo donax</name>
    <name type="common">Giant reed</name>
    <name type="synonym">Donax arundinaceus</name>
    <dbReference type="NCBI Taxonomy" id="35708"/>
    <lineage>
        <taxon>Eukaryota</taxon>
        <taxon>Viridiplantae</taxon>
        <taxon>Streptophyta</taxon>
        <taxon>Embryophyta</taxon>
        <taxon>Tracheophyta</taxon>
        <taxon>Spermatophyta</taxon>
        <taxon>Magnoliopsida</taxon>
        <taxon>Liliopsida</taxon>
        <taxon>Poales</taxon>
        <taxon>Poaceae</taxon>
        <taxon>PACMAD clade</taxon>
        <taxon>Arundinoideae</taxon>
        <taxon>Arundineae</taxon>
        <taxon>Arundo</taxon>
    </lineage>
</organism>
<dbReference type="AlphaFoldDB" id="A0A0A8Y2E0"/>
<protein>
    <submittedName>
        <fullName evidence="1">Uncharacterized protein</fullName>
    </submittedName>
</protein>
<name>A0A0A8Y2E0_ARUDO</name>
<reference evidence="1" key="1">
    <citation type="submission" date="2014-09" db="EMBL/GenBank/DDBJ databases">
        <authorList>
            <person name="Magalhaes I.L.F."/>
            <person name="Oliveira U."/>
            <person name="Santos F.R."/>
            <person name="Vidigal T.H.D.A."/>
            <person name="Brescovit A.D."/>
            <person name="Santos A.J."/>
        </authorList>
    </citation>
    <scope>NUCLEOTIDE SEQUENCE</scope>
    <source>
        <tissue evidence="1">Shoot tissue taken approximately 20 cm above the soil surface</tissue>
    </source>
</reference>